<name>A0AAW0B408_9AGAR</name>
<dbReference type="AlphaFoldDB" id="A0AAW0B408"/>
<keyword evidence="2" id="KW-1185">Reference proteome</keyword>
<accession>A0AAW0B408</accession>
<organism evidence="1 2">
    <name type="scientific">Paramarasmius palmivorus</name>
    <dbReference type="NCBI Taxonomy" id="297713"/>
    <lineage>
        <taxon>Eukaryota</taxon>
        <taxon>Fungi</taxon>
        <taxon>Dikarya</taxon>
        <taxon>Basidiomycota</taxon>
        <taxon>Agaricomycotina</taxon>
        <taxon>Agaricomycetes</taxon>
        <taxon>Agaricomycetidae</taxon>
        <taxon>Agaricales</taxon>
        <taxon>Marasmiineae</taxon>
        <taxon>Marasmiaceae</taxon>
        <taxon>Paramarasmius</taxon>
    </lineage>
</organism>
<comment type="caution">
    <text evidence="1">The sequence shown here is derived from an EMBL/GenBank/DDBJ whole genome shotgun (WGS) entry which is preliminary data.</text>
</comment>
<evidence type="ECO:0000313" key="2">
    <source>
        <dbReference type="Proteomes" id="UP001383192"/>
    </source>
</evidence>
<dbReference type="EMBL" id="JAYKXP010000187">
    <property type="protein sequence ID" value="KAK7020286.1"/>
    <property type="molecule type" value="Genomic_DNA"/>
</dbReference>
<evidence type="ECO:0000313" key="1">
    <source>
        <dbReference type="EMBL" id="KAK7020286.1"/>
    </source>
</evidence>
<sequence>MLALHPAGVVIPFVDTKECLHRLDVVRRHRSRPKLEAPGILAPLPIGNGIPPLVGMTMKKWRTSQELAIPVDGAAVLSVRGTLTPLRFEYPHYQNARTVRRRYWDSTIEQMFSPWGPRTVTTTSIRKSNFLKVYLGQRHCFRMVRGYSSPEKRMFLEYSYPPPLGLIPPSS</sequence>
<proteinExistence type="predicted"/>
<gene>
    <name evidence="1" type="ORF">VNI00_017738</name>
</gene>
<protein>
    <submittedName>
        <fullName evidence="1">Uncharacterized protein</fullName>
    </submittedName>
</protein>
<reference evidence="1 2" key="1">
    <citation type="submission" date="2024-01" db="EMBL/GenBank/DDBJ databases">
        <title>A draft genome for a cacao thread blight-causing isolate of Paramarasmius palmivorus.</title>
        <authorList>
            <person name="Baruah I.K."/>
            <person name="Bukari Y."/>
            <person name="Amoako-Attah I."/>
            <person name="Meinhardt L.W."/>
            <person name="Bailey B.A."/>
            <person name="Cohen S.P."/>
        </authorList>
    </citation>
    <scope>NUCLEOTIDE SEQUENCE [LARGE SCALE GENOMIC DNA]</scope>
    <source>
        <strain evidence="1 2">GH-12</strain>
    </source>
</reference>
<dbReference type="Proteomes" id="UP001383192">
    <property type="component" value="Unassembled WGS sequence"/>
</dbReference>